<reference evidence="1 2" key="1">
    <citation type="submission" date="2015-08" db="EMBL/GenBank/DDBJ databases">
        <title>Emmonsia species relationships and genome sequence.</title>
        <authorList>
            <person name="Cuomo C.A."/>
            <person name="Schwartz I.S."/>
            <person name="Kenyon C."/>
            <person name="De Hoog G.S."/>
            <person name="Govender N.P."/>
            <person name="Botha A."/>
            <person name="Moreno L."/>
            <person name="De Vries M."/>
            <person name="Munoz J.F."/>
            <person name="Stielow J.B."/>
        </authorList>
    </citation>
    <scope>NUCLEOTIDE SEQUENCE [LARGE SCALE GENOMIC DNA]</scope>
    <source>
        <strain evidence="1 2">EI222</strain>
    </source>
</reference>
<gene>
    <name evidence="1" type="ORF">ACJ73_03052</name>
</gene>
<proteinExistence type="predicted"/>
<protein>
    <recommendedName>
        <fullName evidence="3">BTB domain-containing protein</fullName>
    </recommendedName>
</protein>
<dbReference type="VEuPathDB" id="FungiDB:ACJ73_03052"/>
<dbReference type="OrthoDB" id="5275938at2759"/>
<dbReference type="AlphaFoldDB" id="A0A1J9RAN2"/>
<evidence type="ECO:0000313" key="1">
    <source>
        <dbReference type="EMBL" id="OJD25575.1"/>
    </source>
</evidence>
<sequence>MDTSPSLPSTSCDGMGEPQVMQIATNNDICLEIRNMPENTKVHLQVSSHVLCEASNRFNREFNSSWKESIERAEANSAPGKAICVIQLFDDDADALILLFRVLHHKIETIPPECTPSQLLELVVVADKYCCVEPLFPWTGVWLQGHFDALE</sequence>
<evidence type="ECO:0008006" key="3">
    <source>
        <dbReference type="Google" id="ProtNLM"/>
    </source>
</evidence>
<evidence type="ECO:0000313" key="2">
    <source>
        <dbReference type="Proteomes" id="UP000242791"/>
    </source>
</evidence>
<dbReference type="Proteomes" id="UP000242791">
    <property type="component" value="Unassembled WGS sequence"/>
</dbReference>
<organism evidence="1 2">
    <name type="scientific">Blastomyces percursus</name>
    <dbReference type="NCBI Taxonomy" id="1658174"/>
    <lineage>
        <taxon>Eukaryota</taxon>
        <taxon>Fungi</taxon>
        <taxon>Dikarya</taxon>
        <taxon>Ascomycota</taxon>
        <taxon>Pezizomycotina</taxon>
        <taxon>Eurotiomycetes</taxon>
        <taxon>Eurotiomycetidae</taxon>
        <taxon>Onygenales</taxon>
        <taxon>Ajellomycetaceae</taxon>
        <taxon>Blastomyces</taxon>
    </lineage>
</organism>
<comment type="caution">
    <text evidence="1">The sequence shown here is derived from an EMBL/GenBank/DDBJ whole genome shotgun (WGS) entry which is preliminary data.</text>
</comment>
<name>A0A1J9RAN2_9EURO</name>
<dbReference type="Gene3D" id="3.30.710.10">
    <property type="entry name" value="Potassium Channel Kv1.1, Chain A"/>
    <property type="match status" value="1"/>
</dbReference>
<dbReference type="STRING" id="1658174.A0A1J9RAN2"/>
<dbReference type="EMBL" id="LGTZ01000351">
    <property type="protein sequence ID" value="OJD25575.1"/>
    <property type="molecule type" value="Genomic_DNA"/>
</dbReference>
<dbReference type="InterPro" id="IPR011333">
    <property type="entry name" value="SKP1/BTB/POZ_sf"/>
</dbReference>
<accession>A0A1J9RAN2</accession>
<keyword evidence="2" id="KW-1185">Reference proteome</keyword>